<proteinExistence type="inferred from homology"/>
<evidence type="ECO:0000313" key="4">
    <source>
        <dbReference type="EMBL" id="TDP37676.1"/>
    </source>
</evidence>
<dbReference type="PANTHER" id="PTHR43048:SF3">
    <property type="entry name" value="METHYLMALONYL-COA EPIMERASE, MITOCHONDRIAL"/>
    <property type="match status" value="1"/>
</dbReference>
<gene>
    <name evidence="4" type="ORF">DFR75_10426</name>
</gene>
<reference evidence="4 5" key="1">
    <citation type="submission" date="2019-03" db="EMBL/GenBank/DDBJ databases">
        <title>Genomic Encyclopedia of Type Strains, Phase IV (KMG-IV): sequencing the most valuable type-strain genomes for metagenomic binning, comparative biology and taxonomic classification.</title>
        <authorList>
            <person name="Goeker M."/>
        </authorList>
    </citation>
    <scope>NUCLEOTIDE SEQUENCE [LARGE SCALE GENOMIC DNA]</scope>
    <source>
        <strain evidence="4 5">DSM 44496</strain>
    </source>
</reference>
<dbReference type="InterPro" id="IPR029068">
    <property type="entry name" value="Glyas_Bleomycin-R_OHBP_Dase"/>
</dbReference>
<dbReference type="GO" id="GO:0004493">
    <property type="term" value="F:methylmalonyl-CoA epimerase activity"/>
    <property type="evidence" value="ECO:0007669"/>
    <property type="project" value="TreeGrafter"/>
</dbReference>
<dbReference type="GO" id="GO:0046872">
    <property type="term" value="F:metal ion binding"/>
    <property type="evidence" value="ECO:0007669"/>
    <property type="project" value="UniProtKB-KW"/>
</dbReference>
<dbReference type="InterPro" id="IPR051785">
    <property type="entry name" value="MMCE/EMCE_epimerase"/>
</dbReference>
<dbReference type="RefSeq" id="WP_208115358.1">
    <property type="nucleotide sequence ID" value="NZ_SNXK01000004.1"/>
</dbReference>
<evidence type="ECO:0000256" key="2">
    <source>
        <dbReference type="ARBA" id="ARBA00022723"/>
    </source>
</evidence>
<dbReference type="CDD" id="cd07249">
    <property type="entry name" value="MMCE"/>
    <property type="match status" value="1"/>
</dbReference>
<feature type="domain" description="VOC" evidence="3">
    <location>
        <begin position="6"/>
        <end position="140"/>
    </location>
</feature>
<dbReference type="AlphaFoldDB" id="A0A4R6PIW7"/>
<accession>A0A4R6PIW7</accession>
<name>A0A4R6PIW7_NOCIG</name>
<dbReference type="NCBIfam" id="TIGR03081">
    <property type="entry name" value="metmalonyl_epim"/>
    <property type="match status" value="1"/>
</dbReference>
<keyword evidence="5" id="KW-1185">Reference proteome</keyword>
<dbReference type="EMBL" id="SNXK01000004">
    <property type="protein sequence ID" value="TDP37676.1"/>
    <property type="molecule type" value="Genomic_DNA"/>
</dbReference>
<evidence type="ECO:0000259" key="3">
    <source>
        <dbReference type="PROSITE" id="PS51819"/>
    </source>
</evidence>
<dbReference type="GO" id="GO:0046491">
    <property type="term" value="P:L-methylmalonyl-CoA metabolic process"/>
    <property type="evidence" value="ECO:0007669"/>
    <property type="project" value="TreeGrafter"/>
</dbReference>
<protein>
    <submittedName>
        <fullName evidence="4">Methylmalonyl-CoA epimerase</fullName>
    </submittedName>
</protein>
<dbReference type="InterPro" id="IPR017515">
    <property type="entry name" value="MeMalonyl-CoA_epimerase"/>
</dbReference>
<dbReference type="SUPFAM" id="SSF54593">
    <property type="entry name" value="Glyoxalase/Bleomycin resistance protein/Dihydroxybiphenyl dioxygenase"/>
    <property type="match status" value="1"/>
</dbReference>
<comment type="caution">
    <text evidence="4">The sequence shown here is derived from an EMBL/GenBank/DDBJ whole genome shotgun (WGS) entry which is preliminary data.</text>
</comment>
<dbReference type="Pfam" id="PF13669">
    <property type="entry name" value="Glyoxalase_4"/>
    <property type="match status" value="1"/>
</dbReference>
<dbReference type="Proteomes" id="UP000295087">
    <property type="component" value="Unassembled WGS sequence"/>
</dbReference>
<dbReference type="PANTHER" id="PTHR43048">
    <property type="entry name" value="METHYLMALONYL-COA EPIMERASE"/>
    <property type="match status" value="1"/>
</dbReference>
<comment type="similarity">
    <text evidence="1">Belongs to the methylmalonyl-CoA epimerase family.</text>
</comment>
<sequence length="146" mass="15789">MSLFTRLDHVGIACHDLDQAVRLYRAAFDLEVCHRERNDDQGVVEAMIRLNGADDGGATYIQLLAPTRADSPVGKFLRTRGEGLHHVAFGCADVDRASAVLRARGVDVLFDPPRAASMGSRATFLHPHDCGGVLVEIVTAATIQSH</sequence>
<dbReference type="PROSITE" id="PS51819">
    <property type="entry name" value="VOC"/>
    <property type="match status" value="1"/>
</dbReference>
<dbReference type="Gene3D" id="3.10.180.10">
    <property type="entry name" value="2,3-Dihydroxybiphenyl 1,2-Dioxygenase, domain 1"/>
    <property type="match status" value="1"/>
</dbReference>
<organism evidence="4 5">
    <name type="scientific">Nocardia ignorata</name>
    <dbReference type="NCBI Taxonomy" id="145285"/>
    <lineage>
        <taxon>Bacteria</taxon>
        <taxon>Bacillati</taxon>
        <taxon>Actinomycetota</taxon>
        <taxon>Actinomycetes</taxon>
        <taxon>Mycobacteriales</taxon>
        <taxon>Nocardiaceae</taxon>
        <taxon>Nocardia</taxon>
    </lineage>
</organism>
<evidence type="ECO:0000256" key="1">
    <source>
        <dbReference type="ARBA" id="ARBA00009308"/>
    </source>
</evidence>
<evidence type="ECO:0000313" key="5">
    <source>
        <dbReference type="Proteomes" id="UP000295087"/>
    </source>
</evidence>
<keyword evidence="2" id="KW-0479">Metal-binding</keyword>
<dbReference type="InterPro" id="IPR037523">
    <property type="entry name" value="VOC_core"/>
</dbReference>